<reference evidence="2" key="1">
    <citation type="submission" date="2023-08" db="EMBL/GenBank/DDBJ databases">
        <authorList>
            <person name="Alioto T."/>
            <person name="Alioto T."/>
            <person name="Gomez Garrido J."/>
        </authorList>
    </citation>
    <scope>NUCLEOTIDE SEQUENCE</scope>
</reference>
<evidence type="ECO:0000313" key="3">
    <source>
        <dbReference type="Proteomes" id="UP001162480"/>
    </source>
</evidence>
<dbReference type="AlphaFoldDB" id="A0AA36FK88"/>
<accession>A0AA36FK88</accession>
<dbReference type="Proteomes" id="UP001162480">
    <property type="component" value="Chromosome 24"/>
</dbReference>
<dbReference type="EMBL" id="OX597837">
    <property type="protein sequence ID" value="CAI9740074.1"/>
    <property type="molecule type" value="Genomic_DNA"/>
</dbReference>
<proteinExistence type="predicted"/>
<sequence>MTTEFKGDDEQKLENLANTIYQEGEKKSGLETTGKPQNIMEGTLGLGTSKNILDGVYVVVIDVVVGATAVYKHRRSEIFKQGEISTRD</sequence>
<keyword evidence="1" id="KW-0812">Transmembrane</keyword>
<feature type="transmembrane region" description="Helical" evidence="1">
    <location>
        <begin position="52"/>
        <end position="71"/>
    </location>
</feature>
<gene>
    <name evidence="2" type="ORF">OCTVUL_1B005178</name>
</gene>
<name>A0AA36FK88_OCTVU</name>
<organism evidence="2 3">
    <name type="scientific">Octopus vulgaris</name>
    <name type="common">Common octopus</name>
    <dbReference type="NCBI Taxonomy" id="6645"/>
    <lineage>
        <taxon>Eukaryota</taxon>
        <taxon>Metazoa</taxon>
        <taxon>Spiralia</taxon>
        <taxon>Lophotrochozoa</taxon>
        <taxon>Mollusca</taxon>
        <taxon>Cephalopoda</taxon>
        <taxon>Coleoidea</taxon>
        <taxon>Octopodiformes</taxon>
        <taxon>Octopoda</taxon>
        <taxon>Incirrata</taxon>
        <taxon>Octopodidae</taxon>
        <taxon>Octopus</taxon>
    </lineage>
</organism>
<evidence type="ECO:0000256" key="1">
    <source>
        <dbReference type="SAM" id="Phobius"/>
    </source>
</evidence>
<keyword evidence="3" id="KW-1185">Reference proteome</keyword>
<keyword evidence="1" id="KW-0472">Membrane</keyword>
<keyword evidence="1" id="KW-1133">Transmembrane helix</keyword>
<evidence type="ECO:0000313" key="2">
    <source>
        <dbReference type="EMBL" id="CAI9740074.1"/>
    </source>
</evidence>
<protein>
    <submittedName>
        <fullName evidence="2">Uncharacterized protein</fullName>
    </submittedName>
</protein>